<dbReference type="Gene3D" id="3.10.180.10">
    <property type="entry name" value="2,3-Dihydroxybiphenyl 1,2-Dioxygenase, domain 1"/>
    <property type="match status" value="1"/>
</dbReference>
<dbReference type="KEGG" id="atq:GH723_08505"/>
<proteinExistence type="predicted"/>
<dbReference type="InterPro" id="IPR037523">
    <property type="entry name" value="VOC_core"/>
</dbReference>
<evidence type="ECO:0000313" key="2">
    <source>
        <dbReference type="EMBL" id="QGG95135.1"/>
    </source>
</evidence>
<dbReference type="PROSITE" id="PS51819">
    <property type="entry name" value="VOC"/>
    <property type="match status" value="1"/>
</dbReference>
<dbReference type="RefSeq" id="WP_153759243.1">
    <property type="nucleotide sequence ID" value="NZ_CP045851.1"/>
</dbReference>
<feature type="domain" description="VOC" evidence="1">
    <location>
        <begin position="9"/>
        <end position="126"/>
    </location>
</feature>
<name>A0A5Q2RPJ6_9ACTN</name>
<keyword evidence="3" id="KW-1185">Reference proteome</keyword>
<dbReference type="EMBL" id="CP045851">
    <property type="protein sequence ID" value="QGG95135.1"/>
    <property type="molecule type" value="Genomic_DNA"/>
</dbReference>
<sequence>MPSPTFTPGTNLAMKIPRATYDRTVAFYRDVLGFEVAEVVDSGAPTVSASHTVRFGAVTLWLDRVDNYTGPELWLEVRTDDLAAARGRLAEAGIEPCDEVEPLEGQGETSHWIANPAGVIHLLAGNG</sequence>
<organism evidence="2 3">
    <name type="scientific">Actinomarinicola tropica</name>
    <dbReference type="NCBI Taxonomy" id="2789776"/>
    <lineage>
        <taxon>Bacteria</taxon>
        <taxon>Bacillati</taxon>
        <taxon>Actinomycetota</taxon>
        <taxon>Acidimicrobiia</taxon>
        <taxon>Acidimicrobiales</taxon>
        <taxon>Iamiaceae</taxon>
        <taxon>Actinomarinicola</taxon>
    </lineage>
</organism>
<gene>
    <name evidence="2" type="ORF">GH723_08505</name>
</gene>
<evidence type="ECO:0000259" key="1">
    <source>
        <dbReference type="PROSITE" id="PS51819"/>
    </source>
</evidence>
<dbReference type="SUPFAM" id="SSF54593">
    <property type="entry name" value="Glyoxalase/Bleomycin resistance protein/Dihydroxybiphenyl dioxygenase"/>
    <property type="match status" value="1"/>
</dbReference>
<dbReference type="AlphaFoldDB" id="A0A5Q2RPJ6"/>
<reference evidence="2 3" key="1">
    <citation type="submission" date="2019-11" db="EMBL/GenBank/DDBJ databases">
        <authorList>
            <person name="He Y."/>
        </authorList>
    </citation>
    <scope>NUCLEOTIDE SEQUENCE [LARGE SCALE GENOMIC DNA]</scope>
    <source>
        <strain evidence="2 3">SCSIO 58843</strain>
    </source>
</reference>
<evidence type="ECO:0000313" key="3">
    <source>
        <dbReference type="Proteomes" id="UP000334019"/>
    </source>
</evidence>
<dbReference type="InterPro" id="IPR029068">
    <property type="entry name" value="Glyas_Bleomycin-R_OHBP_Dase"/>
</dbReference>
<protein>
    <recommendedName>
        <fullName evidence="1">VOC domain-containing protein</fullName>
    </recommendedName>
</protein>
<accession>A0A5Q2RPJ6</accession>
<dbReference type="Proteomes" id="UP000334019">
    <property type="component" value="Chromosome"/>
</dbReference>
<dbReference type="InterPro" id="IPR041581">
    <property type="entry name" value="Glyoxalase_6"/>
</dbReference>
<dbReference type="Pfam" id="PF18029">
    <property type="entry name" value="Glyoxalase_6"/>
    <property type="match status" value="1"/>
</dbReference>